<dbReference type="Proteomes" id="UP000037510">
    <property type="component" value="Unassembled WGS sequence"/>
</dbReference>
<accession>A0A0L7KU75</accession>
<protein>
    <submittedName>
        <fullName evidence="1">Uncharacterized protein</fullName>
    </submittedName>
</protein>
<keyword evidence="2" id="KW-1185">Reference proteome</keyword>
<sequence>ITSDTLNGLRNLGIDVNSWDTIVIYLVTSKLDAESRKLWETKIGSSDELPALKELKEFLETRFRSLEFTDDHSLLRKIRERESLVPEKKILTSDEERCEEIYTHTTVRDESGRSVVNLPFRTSNPECKHGRTRDLAVRRFQHLERKVEREPEVTSPAVHRVLET</sequence>
<evidence type="ECO:0000313" key="2">
    <source>
        <dbReference type="Proteomes" id="UP000037510"/>
    </source>
</evidence>
<feature type="non-terminal residue" evidence="1">
    <location>
        <position position="1"/>
    </location>
</feature>
<dbReference type="AlphaFoldDB" id="A0A0L7KU75"/>
<dbReference type="EMBL" id="JTDY01005809">
    <property type="protein sequence ID" value="KOB66599.1"/>
    <property type="molecule type" value="Genomic_DNA"/>
</dbReference>
<evidence type="ECO:0000313" key="1">
    <source>
        <dbReference type="EMBL" id="KOB66599.1"/>
    </source>
</evidence>
<name>A0A0L7KU75_OPEBR</name>
<organism evidence="1 2">
    <name type="scientific">Operophtera brumata</name>
    <name type="common">Winter moth</name>
    <name type="synonym">Phalaena brumata</name>
    <dbReference type="NCBI Taxonomy" id="104452"/>
    <lineage>
        <taxon>Eukaryota</taxon>
        <taxon>Metazoa</taxon>
        <taxon>Ecdysozoa</taxon>
        <taxon>Arthropoda</taxon>
        <taxon>Hexapoda</taxon>
        <taxon>Insecta</taxon>
        <taxon>Pterygota</taxon>
        <taxon>Neoptera</taxon>
        <taxon>Endopterygota</taxon>
        <taxon>Lepidoptera</taxon>
        <taxon>Glossata</taxon>
        <taxon>Ditrysia</taxon>
        <taxon>Geometroidea</taxon>
        <taxon>Geometridae</taxon>
        <taxon>Larentiinae</taxon>
        <taxon>Operophtera</taxon>
    </lineage>
</organism>
<reference evidence="1 2" key="1">
    <citation type="journal article" date="2015" name="Genome Biol. Evol.">
        <title>The genome of winter moth (Operophtera brumata) provides a genomic perspective on sexual dimorphism and phenology.</title>
        <authorList>
            <person name="Derks M.F."/>
            <person name="Smit S."/>
            <person name="Salis L."/>
            <person name="Schijlen E."/>
            <person name="Bossers A."/>
            <person name="Mateman C."/>
            <person name="Pijl A.S."/>
            <person name="de Ridder D."/>
            <person name="Groenen M.A."/>
            <person name="Visser M.E."/>
            <person name="Megens H.J."/>
        </authorList>
    </citation>
    <scope>NUCLEOTIDE SEQUENCE [LARGE SCALE GENOMIC DNA]</scope>
    <source>
        <strain evidence="1">WM2013NL</strain>
        <tissue evidence="1">Head and thorax</tissue>
    </source>
</reference>
<gene>
    <name evidence="1" type="ORF">OBRU01_15994</name>
</gene>
<proteinExistence type="predicted"/>
<feature type="non-terminal residue" evidence="1">
    <location>
        <position position="164"/>
    </location>
</feature>
<comment type="caution">
    <text evidence="1">The sequence shown here is derived from an EMBL/GenBank/DDBJ whole genome shotgun (WGS) entry which is preliminary data.</text>
</comment>